<dbReference type="EMBL" id="CP071182">
    <property type="protein sequence ID" value="QSO45476.1"/>
    <property type="molecule type" value="Genomic_DNA"/>
</dbReference>
<sequence length="184" mass="20359">MRKMRLMFVSTLTFCVASLLGYFQPIHGFAQQRTATATIRFRVVSADDFRVLPGARVIVVGEDGRIITSGVTNTDGIWSPSLTVPLDPRFKDIGIVTAIGVANEHNENVVFEVPVKQGTVQPITLYPIQPRLRNEASASLGQLHHLDVIEIVNRYAQMLGLSKQPGIVGEFGYSPWSPNLKSRR</sequence>
<dbReference type="RefSeq" id="WP_206654844.1">
    <property type="nucleotide sequence ID" value="NZ_CP071182.1"/>
</dbReference>
<evidence type="ECO:0008006" key="3">
    <source>
        <dbReference type="Google" id="ProtNLM"/>
    </source>
</evidence>
<proteinExistence type="predicted"/>
<dbReference type="AlphaFoldDB" id="A0A9X7VUR8"/>
<evidence type="ECO:0000313" key="2">
    <source>
        <dbReference type="Proteomes" id="UP000663505"/>
    </source>
</evidence>
<dbReference type="KEGG" id="afx:JZ786_12915"/>
<name>A0A9X7VUR8_9BACL</name>
<evidence type="ECO:0000313" key="1">
    <source>
        <dbReference type="EMBL" id="QSO45476.1"/>
    </source>
</evidence>
<dbReference type="Proteomes" id="UP000663505">
    <property type="component" value="Chromosome"/>
</dbReference>
<organism evidence="1 2">
    <name type="scientific">Alicyclobacillus mengziensis</name>
    <dbReference type="NCBI Taxonomy" id="2931921"/>
    <lineage>
        <taxon>Bacteria</taxon>
        <taxon>Bacillati</taxon>
        <taxon>Bacillota</taxon>
        <taxon>Bacilli</taxon>
        <taxon>Bacillales</taxon>
        <taxon>Alicyclobacillaceae</taxon>
        <taxon>Alicyclobacillus</taxon>
    </lineage>
</organism>
<keyword evidence="2" id="KW-1185">Reference proteome</keyword>
<gene>
    <name evidence="1" type="ORF">JZ786_12915</name>
</gene>
<reference evidence="1 2" key="1">
    <citation type="submission" date="2021-02" db="EMBL/GenBank/DDBJ databases">
        <title>Alicyclobacillus curvatus sp. nov. and Alicyclobacillus mengziensis sp. nov., two acidophilic bacteria isolated from acid mine drainage.</title>
        <authorList>
            <person name="Huang Y."/>
        </authorList>
    </citation>
    <scope>NUCLEOTIDE SEQUENCE [LARGE SCALE GENOMIC DNA]</scope>
    <source>
        <strain evidence="1 2">S30H14</strain>
    </source>
</reference>
<accession>A0A9X7VUR8</accession>
<protein>
    <recommendedName>
        <fullName evidence="3">Bacterial Ig domain-containing protein</fullName>
    </recommendedName>
</protein>